<evidence type="ECO:0000313" key="2">
    <source>
        <dbReference type="Proteomes" id="UP000217289"/>
    </source>
</evidence>
<name>A0A250IG96_9BACT</name>
<evidence type="ECO:0000313" key="1">
    <source>
        <dbReference type="EMBL" id="ATB30243.1"/>
    </source>
</evidence>
<dbReference type="PROSITE" id="PS51257">
    <property type="entry name" value="PROKAR_LIPOPROTEIN"/>
    <property type="match status" value="1"/>
</dbReference>
<evidence type="ECO:0008006" key="3">
    <source>
        <dbReference type="Google" id="ProtNLM"/>
    </source>
</evidence>
<gene>
    <name evidence="1" type="ORF">MEBOL_003703</name>
</gene>
<dbReference type="EMBL" id="CP022163">
    <property type="protein sequence ID" value="ATB30243.1"/>
    <property type="molecule type" value="Genomic_DNA"/>
</dbReference>
<reference evidence="1 2" key="1">
    <citation type="submission" date="2017-06" db="EMBL/GenBank/DDBJ databases">
        <authorList>
            <person name="Kim H.J."/>
            <person name="Triplett B.A."/>
        </authorList>
    </citation>
    <scope>NUCLEOTIDE SEQUENCE [LARGE SCALE GENOMIC DNA]</scope>
    <source>
        <strain evidence="1 2">DSM 14713</strain>
    </source>
</reference>
<keyword evidence="2" id="KW-1185">Reference proteome</keyword>
<accession>A0A250IG96</accession>
<dbReference type="KEGG" id="mbd:MEBOL_003703"/>
<dbReference type="AlphaFoldDB" id="A0A250IG96"/>
<dbReference type="Proteomes" id="UP000217289">
    <property type="component" value="Chromosome"/>
</dbReference>
<proteinExistence type="predicted"/>
<protein>
    <recommendedName>
        <fullName evidence="3">Lipoprotein</fullName>
    </recommendedName>
</protein>
<sequence length="148" mass="16090">MRLGAILLLCCNSLLGCAHGPCRALGSLLGCDCVSQREQPEFQDMSVELPVFNYDLPLDTDLDGATLQAIRIAADNFLDADPKGKACAEKQSSYRYRAVRQGDIIFVRITYKPENCGQTVGMLDGGATYAVSAEGKLLRRNLDGLGDW</sequence>
<organism evidence="1 2">
    <name type="scientific">Melittangium boletus DSM 14713</name>
    <dbReference type="NCBI Taxonomy" id="1294270"/>
    <lineage>
        <taxon>Bacteria</taxon>
        <taxon>Pseudomonadati</taxon>
        <taxon>Myxococcota</taxon>
        <taxon>Myxococcia</taxon>
        <taxon>Myxococcales</taxon>
        <taxon>Cystobacterineae</taxon>
        <taxon>Archangiaceae</taxon>
        <taxon>Melittangium</taxon>
    </lineage>
</organism>